<gene>
    <name evidence="1" type="ORF">D9R08_16820</name>
</gene>
<evidence type="ECO:0000313" key="2">
    <source>
        <dbReference type="Proteomes" id="UP000281343"/>
    </source>
</evidence>
<organism evidence="1 2">
    <name type="scientific">Rhodophyticola porphyridii</name>
    <dbReference type="NCBI Taxonomy" id="1852017"/>
    <lineage>
        <taxon>Bacteria</taxon>
        <taxon>Pseudomonadati</taxon>
        <taxon>Pseudomonadota</taxon>
        <taxon>Alphaproteobacteria</taxon>
        <taxon>Rhodobacterales</taxon>
        <taxon>Roseobacteraceae</taxon>
        <taxon>Rhodophyticola</taxon>
    </lineage>
</organism>
<dbReference type="AlphaFoldDB" id="A0A3L9XW45"/>
<evidence type="ECO:0000313" key="1">
    <source>
        <dbReference type="EMBL" id="RMA40831.1"/>
    </source>
</evidence>
<comment type="caution">
    <text evidence="1">The sequence shown here is derived from an EMBL/GenBank/DDBJ whole genome shotgun (WGS) entry which is preliminary data.</text>
</comment>
<protein>
    <submittedName>
        <fullName evidence="1">Uncharacterized protein</fullName>
    </submittedName>
</protein>
<accession>A0A3L9XW45</accession>
<sequence length="75" mass="8624">MGKHTSKVLRKARYAFDAGQHATLDEAVDEFYEECSGRKVSDEVTEADVDRRNRYKQRMRAKLRGMASKEPDEGT</sequence>
<reference evidence="1 2" key="1">
    <citation type="submission" date="2018-10" db="EMBL/GenBank/DDBJ databases">
        <authorList>
            <person name="Jung H.S."/>
            <person name="Jeon C.O."/>
        </authorList>
    </citation>
    <scope>NUCLEOTIDE SEQUENCE [LARGE SCALE GENOMIC DNA]</scope>
    <source>
        <strain evidence="1 2">MA-7-27</strain>
    </source>
</reference>
<name>A0A3L9XW45_9RHOB</name>
<dbReference type="Proteomes" id="UP000281343">
    <property type="component" value="Unassembled WGS sequence"/>
</dbReference>
<dbReference type="EMBL" id="RCNT01000010">
    <property type="protein sequence ID" value="RMA40831.1"/>
    <property type="molecule type" value="Genomic_DNA"/>
</dbReference>
<proteinExistence type="predicted"/>
<keyword evidence="2" id="KW-1185">Reference proteome</keyword>